<dbReference type="SUPFAM" id="SSF47336">
    <property type="entry name" value="ACP-like"/>
    <property type="match status" value="2"/>
</dbReference>
<keyword evidence="3" id="KW-0808">Transferase</keyword>
<dbReference type="CDD" id="cd08953">
    <property type="entry name" value="KR_2_SDR_x"/>
    <property type="match status" value="1"/>
</dbReference>
<evidence type="ECO:0000259" key="4">
    <source>
        <dbReference type="PROSITE" id="PS52004"/>
    </source>
</evidence>
<proteinExistence type="predicted"/>
<dbReference type="InterPro" id="IPR036736">
    <property type="entry name" value="ACP-like_sf"/>
</dbReference>
<dbReference type="InterPro" id="IPR052568">
    <property type="entry name" value="PKS-FAS_Synthase"/>
</dbReference>
<dbReference type="Gene3D" id="3.40.47.10">
    <property type="match status" value="1"/>
</dbReference>
<dbReference type="SMART" id="SM00822">
    <property type="entry name" value="PKS_KR"/>
    <property type="match status" value="1"/>
</dbReference>
<organism evidence="5 6">
    <name type="scientific">Allokutzneria albata</name>
    <name type="common">Kibdelosporangium albatum</name>
    <dbReference type="NCBI Taxonomy" id="211114"/>
    <lineage>
        <taxon>Bacteria</taxon>
        <taxon>Bacillati</taxon>
        <taxon>Actinomycetota</taxon>
        <taxon>Actinomycetes</taxon>
        <taxon>Pseudonocardiales</taxon>
        <taxon>Pseudonocardiaceae</taxon>
        <taxon>Allokutzneria</taxon>
    </lineage>
</organism>
<dbReference type="Pfam" id="PF02801">
    <property type="entry name" value="Ketoacyl-synt_C"/>
    <property type="match status" value="1"/>
</dbReference>
<dbReference type="PANTHER" id="PTHR43074:SF1">
    <property type="entry name" value="BETA-KETOACYL SYNTHASE FAMILY PROTEIN-RELATED"/>
    <property type="match status" value="1"/>
</dbReference>
<evidence type="ECO:0000256" key="3">
    <source>
        <dbReference type="ARBA" id="ARBA00022679"/>
    </source>
</evidence>
<dbReference type="Pfam" id="PF08659">
    <property type="entry name" value="KR"/>
    <property type="match status" value="1"/>
</dbReference>
<keyword evidence="6" id="KW-1185">Reference proteome</keyword>
<dbReference type="InterPro" id="IPR016035">
    <property type="entry name" value="Acyl_Trfase/lysoPLipase"/>
</dbReference>
<dbReference type="CDD" id="cd00833">
    <property type="entry name" value="PKS"/>
    <property type="match status" value="1"/>
</dbReference>
<dbReference type="SUPFAM" id="SSF52151">
    <property type="entry name" value="FabD/lysophospholipase-like"/>
    <property type="match status" value="1"/>
</dbReference>
<gene>
    <name evidence="5" type="ORF">SAMN04489726_3433</name>
</gene>
<keyword evidence="1" id="KW-0596">Phosphopantetheine</keyword>
<protein>
    <submittedName>
        <fullName evidence="5">Polyketide-type polyunsaturated fatty acid synthase PfaA</fullName>
    </submittedName>
</protein>
<dbReference type="SUPFAM" id="SSF51735">
    <property type="entry name" value="NAD(P)-binding Rossmann-fold domains"/>
    <property type="match status" value="1"/>
</dbReference>
<dbReference type="STRING" id="211114.SAMN04489726_3433"/>
<evidence type="ECO:0000313" key="6">
    <source>
        <dbReference type="Proteomes" id="UP000183376"/>
    </source>
</evidence>
<dbReference type="InterPro" id="IPR001227">
    <property type="entry name" value="Ac_transferase_dom_sf"/>
</dbReference>
<dbReference type="PROSITE" id="PS52004">
    <property type="entry name" value="KS3_2"/>
    <property type="match status" value="1"/>
</dbReference>
<reference evidence="5 6" key="1">
    <citation type="submission" date="2016-10" db="EMBL/GenBank/DDBJ databases">
        <authorList>
            <person name="de Groot N.N."/>
        </authorList>
    </citation>
    <scope>NUCLEOTIDE SEQUENCE [LARGE SCALE GENOMIC DNA]</scope>
    <source>
        <strain evidence="5 6">DSM 44149</strain>
    </source>
</reference>
<dbReference type="SUPFAM" id="SSF55048">
    <property type="entry name" value="Probable ACP-binding domain of malonyl-CoA ACP transacylase"/>
    <property type="match status" value="1"/>
</dbReference>
<keyword evidence="2" id="KW-0597">Phosphoprotein</keyword>
<dbReference type="InterPro" id="IPR032821">
    <property type="entry name" value="PKS_assoc"/>
</dbReference>
<evidence type="ECO:0000256" key="1">
    <source>
        <dbReference type="ARBA" id="ARBA00022450"/>
    </source>
</evidence>
<dbReference type="InterPro" id="IPR016036">
    <property type="entry name" value="Malonyl_transacylase_ACP-bd"/>
</dbReference>
<accession>A0A1G9W7I0</accession>
<dbReference type="SMART" id="SM00825">
    <property type="entry name" value="PKS_KS"/>
    <property type="match status" value="1"/>
</dbReference>
<sequence length="1807" mass="189594">MARESAQPPVAIVGLGAIMPGSFDVAGFWRTVVEGRDLITDVPGTHWLVEDHYDADPSAPGKTYARRGAFLPDVDFDPVAFGIPPNVLPATDSAQLLSLMVAEQVLADLGNGLGETDRDRVGVILGVSAMKLMSEMTGWLNRPVWLKALRENGVDEPTAQAVCDGIAAHGVEWQEATFPGMLGNVVAGRIANRFDLHGANYTTDAACGSSLAAVSAAIAELALGRADLVLTGGVDTTNDIGTFVSFSKTPALSPSGDCRPFAADADGTMLGEGLAMLALKRLDDAERDGDRIYAVIRGIGAASDGRSTAIYAPLPEGQARALRRAYEVAGYDPSTVELVEAHGTGTIAGDRAEFTSLRAVFDESGRADRQWCALGSVKSQVGHTKCAAGAAGLVKAALALHHKVLPPTIKVERPNPELELERTPFYLNTRARPWVGNSVHPRRAALSSFGFGGSNFHLTLEEYTGPATAWRHRSQPSELVLFSASSSDELLKSLRANRSGSLADIARRSQRRFRATDAVRLAVVATEVSDLDRAADLVEKSPDKEFSTPNGVHYGLSTVEGRTAFLFPGQGSQYVGMSADITMHLPGAQRAWDRVGDFDKQPLHQVVFPRPAFTDAERAEQTALITATEWAQPALAAHSLALLEVFGSLGLRPDCVAGHSFGELVALCAAGAVDERSLLRMARRRGELMRDAAEVPGVMIAVTAARDDVENVLSGIGIADAWVANHNAPDQVVVSVGASSADVVEQKMAAEGFTVKRLNTATAFHSPLVADAAAPFLDFLGGIPVFEPGVEVYGNADAAVYPSAPEEIRSRVAGHLAAPVRFVEQIEAMYAAGVRRFVEVGAGSTLTGLVGRVLGDREHLAVGTDRKGRNGITSLNEALARLAVSGTELDYEALWERNAPLAEPEKESKAKMTVRINGANQGRQYPPAGGASAFPAPNPVAAEPVVVQGSAEPGWLRAVEESQRQTAEAHNTFQQLLAESHLAFLRSSEATLAALLGTPGELPAVPAAALASVPASAPAPVAPAMPAAPAMPPAPVMPAAPAMPAAPVMPSITAMPAPPVVVEPAGDVGAVLLNVVADRTGYPVEMLDLDMELEADLGIDSIKRVEVFSALRKEVPGLAEVDSARLGAMRTLREISTGLGGGTATPGEGAGTDVGAVLLNVVADRTGYPVEMLDLDMELEADLGIDSIKRVEVFSALRKEVPGLAEVDSARLGALRTLRQISDEFGGTTVEAVTGTAGKTVVRRVTRAVATPAPGLAMAGLGDFPLFVTDDGGGVAERIAAKLTERGIAAEVVTEVPAGANGVVHLGGLAEISSIDEALAIHRDAYRTAWRTAATFTTDGGVFVTVQDTGGDFGLDGRSPGRAWLGGISALSRVVAKEWDHASVRAIDCERGGRTPDEVAEAIVGELLTGGSTLDAGLRADGTRLTLRTVTEELDGTPGTAVGPESVIVVGGGARGVTAPGLLALARSHRPKLAILGRSPLADEPDYLAGITDETALVQAVAQQERAAPGVVRARVRSVLANREVHANLDALREAGSEVSYHAVDIRDGAEVAAVLDVVRAQWGPITGLVHAAGVIEDHPLVEKTDEQFERVTGTKLTGLRALLDATAEDPLTMLCLFSSVAGTFGSDRQSDYAMANETLNHVAVAESVRRPDCLVRSIAWGPWEGGMVDSSLKEFFRRREIALIPLDEGGAAFADEVTGAGNDVRVIVTAGEGVAVMTGRNQDPPAVEVRDHAGTGVSVETAAEWMIRAARSWFPDLGIVLGDVRELSPLAGSGGRIPVRGKRIDATAVDIEVGDEPSFRARLQFQ</sequence>
<dbReference type="InterPro" id="IPR013968">
    <property type="entry name" value="PKS_KR"/>
</dbReference>
<dbReference type="Gene3D" id="1.10.1200.10">
    <property type="entry name" value="ACP-like"/>
    <property type="match status" value="2"/>
</dbReference>
<dbReference type="GO" id="GO:0016746">
    <property type="term" value="F:acyltransferase activity"/>
    <property type="evidence" value="ECO:0007669"/>
    <property type="project" value="InterPro"/>
</dbReference>
<dbReference type="InterPro" id="IPR057326">
    <property type="entry name" value="KR_dom"/>
</dbReference>
<dbReference type="Pfam" id="PF16197">
    <property type="entry name" value="KAsynt_C_assoc"/>
    <property type="match status" value="1"/>
</dbReference>
<name>A0A1G9W7I0_ALLAB</name>
<dbReference type="InterPro" id="IPR014031">
    <property type="entry name" value="Ketoacyl_synth_C"/>
</dbReference>
<dbReference type="InterPro" id="IPR009081">
    <property type="entry name" value="PP-bd_ACP"/>
</dbReference>
<dbReference type="Pfam" id="PF00698">
    <property type="entry name" value="Acyl_transf_1"/>
    <property type="match status" value="1"/>
</dbReference>
<dbReference type="EMBL" id="LT629701">
    <property type="protein sequence ID" value="SDM80263.1"/>
    <property type="molecule type" value="Genomic_DNA"/>
</dbReference>
<dbReference type="RefSeq" id="WP_083383755.1">
    <property type="nucleotide sequence ID" value="NZ_LT629701.1"/>
</dbReference>
<dbReference type="InterPro" id="IPR014030">
    <property type="entry name" value="Ketoacyl_synth_N"/>
</dbReference>
<dbReference type="InterPro" id="IPR016039">
    <property type="entry name" value="Thiolase-like"/>
</dbReference>
<dbReference type="Gene3D" id="3.40.50.720">
    <property type="entry name" value="NAD(P)-binding Rossmann-like Domain"/>
    <property type="match status" value="1"/>
</dbReference>
<dbReference type="SMART" id="SM00827">
    <property type="entry name" value="PKS_AT"/>
    <property type="match status" value="1"/>
</dbReference>
<dbReference type="Pfam" id="PF00550">
    <property type="entry name" value="PP-binding"/>
    <property type="match status" value="2"/>
</dbReference>
<dbReference type="InterPro" id="IPR036291">
    <property type="entry name" value="NAD(P)-bd_dom_sf"/>
</dbReference>
<dbReference type="Proteomes" id="UP000183376">
    <property type="component" value="Chromosome I"/>
</dbReference>
<dbReference type="PANTHER" id="PTHR43074">
    <property type="entry name" value="OMEGA-3 POLYUNSATURATED FATTY ACID SYNTHASE PFAB-RELATED"/>
    <property type="match status" value="1"/>
</dbReference>
<dbReference type="InterPro" id="IPR014043">
    <property type="entry name" value="Acyl_transferase_dom"/>
</dbReference>
<evidence type="ECO:0000313" key="5">
    <source>
        <dbReference type="EMBL" id="SDM80263.1"/>
    </source>
</evidence>
<evidence type="ECO:0000256" key="2">
    <source>
        <dbReference type="ARBA" id="ARBA00022553"/>
    </source>
</evidence>
<dbReference type="Gene3D" id="3.40.366.10">
    <property type="entry name" value="Malonyl-Coenzyme A Acyl Carrier Protein, domain 2"/>
    <property type="match status" value="1"/>
</dbReference>
<dbReference type="SUPFAM" id="SSF53901">
    <property type="entry name" value="Thiolase-like"/>
    <property type="match status" value="1"/>
</dbReference>
<dbReference type="eggNOG" id="COG3321">
    <property type="taxonomic scope" value="Bacteria"/>
</dbReference>
<feature type="domain" description="Ketosynthase family 3 (KS3)" evidence="4">
    <location>
        <begin position="7"/>
        <end position="462"/>
    </location>
</feature>
<dbReference type="InterPro" id="IPR020841">
    <property type="entry name" value="PKS_Beta-ketoAc_synthase_dom"/>
</dbReference>
<dbReference type="Pfam" id="PF00109">
    <property type="entry name" value="ketoacyl-synt"/>
    <property type="match status" value="1"/>
</dbReference>
<dbReference type="Gene3D" id="3.30.70.250">
    <property type="entry name" value="Malonyl-CoA ACP transacylase, ACP-binding"/>
    <property type="match status" value="1"/>
</dbReference>